<reference evidence="3 4" key="1">
    <citation type="submission" date="2018-05" db="EMBL/GenBank/DDBJ databases">
        <title>Description of Sphingomonas pokkalii sp nov, isolated from the rhizosphere of saline tolerant pokkali rice and its draft genome analysis.</title>
        <authorList>
            <person name="Menon R."/>
            <person name="Kumari S."/>
            <person name="Rameshkumar N."/>
        </authorList>
    </citation>
    <scope>NUCLEOTIDE SEQUENCE [LARGE SCALE GENOMIC DNA]</scope>
    <source>
        <strain evidence="3 4">L3B27</strain>
    </source>
</reference>
<proteinExistence type="predicted"/>
<gene>
    <name evidence="3" type="ORF">DD559_10905</name>
</gene>
<evidence type="ECO:0000256" key="1">
    <source>
        <dbReference type="SAM" id="MobiDB-lite"/>
    </source>
</evidence>
<organism evidence="3 4">
    <name type="scientific">Sphingomonas pokkalii</name>
    <dbReference type="NCBI Taxonomy" id="2175090"/>
    <lineage>
        <taxon>Bacteria</taxon>
        <taxon>Pseudomonadati</taxon>
        <taxon>Pseudomonadota</taxon>
        <taxon>Alphaproteobacteria</taxon>
        <taxon>Sphingomonadales</taxon>
        <taxon>Sphingomonadaceae</taxon>
        <taxon>Sphingomonas</taxon>
    </lineage>
</organism>
<dbReference type="Proteomes" id="UP000245890">
    <property type="component" value="Unassembled WGS sequence"/>
</dbReference>
<sequence length="166" mass="16861">MAIESKTSKPRNPRKRAPKAASAAEAASPEAKVDAAAAKPAPKSRAKRTPKAPIPAPTVEKRPRLGKSGLAAIVATGLGAIGAIAFGILRSRRATATTPGTVPTDLMGDGHPDGTARAIEAFRPDPTAPVPPNERDAFRPALAGGSAPTLVAGQDDELRRADAAPS</sequence>
<feature type="region of interest" description="Disordered" evidence="1">
    <location>
        <begin position="1"/>
        <end position="66"/>
    </location>
</feature>
<keyword evidence="2" id="KW-0812">Transmembrane</keyword>
<dbReference type="EMBL" id="QENQ01000001">
    <property type="protein sequence ID" value="PVX29770.1"/>
    <property type="molecule type" value="Genomic_DNA"/>
</dbReference>
<keyword evidence="4" id="KW-1185">Reference proteome</keyword>
<keyword evidence="2" id="KW-1133">Transmembrane helix</keyword>
<feature type="compositionally biased region" description="Low complexity" evidence="1">
    <location>
        <begin position="19"/>
        <end position="41"/>
    </location>
</feature>
<feature type="compositionally biased region" description="Basic residues" evidence="1">
    <location>
        <begin position="8"/>
        <end position="18"/>
    </location>
</feature>
<accession>A0A2U0SEL1</accession>
<name>A0A2U0SEL1_9SPHN</name>
<dbReference type="RefSeq" id="WP_116469189.1">
    <property type="nucleotide sequence ID" value="NZ_QENQ01000001.1"/>
</dbReference>
<dbReference type="AlphaFoldDB" id="A0A2U0SEL1"/>
<feature type="region of interest" description="Disordered" evidence="1">
    <location>
        <begin position="123"/>
        <end position="166"/>
    </location>
</feature>
<feature type="transmembrane region" description="Helical" evidence="2">
    <location>
        <begin position="70"/>
        <end position="89"/>
    </location>
</feature>
<comment type="caution">
    <text evidence="3">The sequence shown here is derived from an EMBL/GenBank/DDBJ whole genome shotgun (WGS) entry which is preliminary data.</text>
</comment>
<evidence type="ECO:0000313" key="3">
    <source>
        <dbReference type="EMBL" id="PVX29770.1"/>
    </source>
</evidence>
<protein>
    <submittedName>
        <fullName evidence="3">Uncharacterized protein</fullName>
    </submittedName>
</protein>
<evidence type="ECO:0000256" key="2">
    <source>
        <dbReference type="SAM" id="Phobius"/>
    </source>
</evidence>
<keyword evidence="2" id="KW-0472">Membrane</keyword>
<feature type="compositionally biased region" description="Basic and acidic residues" evidence="1">
    <location>
        <begin position="156"/>
        <end position="166"/>
    </location>
</feature>
<evidence type="ECO:0000313" key="4">
    <source>
        <dbReference type="Proteomes" id="UP000245890"/>
    </source>
</evidence>
<dbReference type="OrthoDB" id="7569414at2"/>